<dbReference type="Proteomes" id="UP000025227">
    <property type="component" value="Unplaced"/>
</dbReference>
<evidence type="ECO:0000313" key="2">
    <source>
        <dbReference type="WBParaSite" id="HCON_00152705-00001"/>
    </source>
</evidence>
<reference evidence="2" key="1">
    <citation type="submission" date="2020-12" db="UniProtKB">
        <authorList>
            <consortium name="WormBaseParasite"/>
        </authorList>
    </citation>
    <scope>IDENTIFICATION</scope>
    <source>
        <strain evidence="2">MHco3</strain>
    </source>
</reference>
<keyword evidence="1" id="KW-1185">Reference proteome</keyword>
<dbReference type="InterPro" id="IPR017850">
    <property type="entry name" value="Alkaline_phosphatase_core_sf"/>
</dbReference>
<accession>A0A7I5ED60</accession>
<dbReference type="PANTHER" id="PTHR10974:SF48">
    <property type="entry name" value="SULFATASE DOMAIN-CONTAINING PROTEIN"/>
    <property type="match status" value="1"/>
</dbReference>
<dbReference type="WBParaSite" id="HCON_00152705-00001">
    <property type="protein sequence ID" value="HCON_00152705-00001"/>
    <property type="gene ID" value="HCON_00152705"/>
</dbReference>
<name>A0A7I5ED60_HAECO</name>
<dbReference type="GO" id="GO:0005615">
    <property type="term" value="C:extracellular space"/>
    <property type="evidence" value="ECO:0007669"/>
    <property type="project" value="TreeGrafter"/>
</dbReference>
<sequence>MKWLRGNRKVISLFVLLLFGCMMITTTVYNYSNKPQRFVTGTEQKGCHLPRPNPFDPSIMKFFIKPEPLRCDGTQPELTYLADDEWLHVNRTAIIVTGLSLACFYRCYDRVEGDDLELQYSEWIQINNQTRPGCEFIETYCKKTTFPGKVVYHNNHNQVLRRNLSSTPIDIGGKKSVIVIVFDSVSHSNFIRNMPKSLEVLTSLYGSHIFDGMSKIGDQSFPNAVAFLAGRDYATEFGGIKGFFDDHPLIWKDFEQAGYSTYYAEDYPNFNLFYYLAKGFRQKPVHHYFRPFWLNVYGSYLHRRSKFLCYGNHAMHNIQLNYLSQFLRKYKDSPKFALNWLTELGHDYMNQINVADEEFAKFLADHFGVLKDSFLFVLGDHGHRFDYIRRTTIGRIEERFPFFSMHIPEGIQSKFPRMNMTVHENTQVLTSFWDFYATMQDILQLDESNAWKHLNDHTSNSTSNISSRGSSLLRPIRDRNCREAGIPDEFCMCHEELALDTNEPKVRQLAVTIINHLNDLLASSSRCAKLTLAKVLHATVIDQYDKSSQSKARYRLTIEAKPSGALFEALLKYDPVLNTSTVYGTVNRVNAYGNQSSCVYEQELRKFCYCI</sequence>
<dbReference type="PROSITE" id="PS51257">
    <property type="entry name" value="PROKAR_LIPOPROTEIN"/>
    <property type="match status" value="1"/>
</dbReference>
<dbReference type="Gene3D" id="3.40.720.10">
    <property type="entry name" value="Alkaline Phosphatase, subunit A"/>
    <property type="match status" value="1"/>
</dbReference>
<dbReference type="OrthoDB" id="413313at2759"/>
<dbReference type="OMA" id="FRRTMNK"/>
<dbReference type="FunFam" id="3.40.720.10:FF:000017">
    <property type="entry name" value="Predicted protein"/>
    <property type="match status" value="1"/>
</dbReference>
<dbReference type="AlphaFoldDB" id="A0A7I5ED60"/>
<proteinExistence type="predicted"/>
<dbReference type="Pfam" id="PF02995">
    <property type="entry name" value="DUF229"/>
    <property type="match status" value="1"/>
</dbReference>
<dbReference type="InterPro" id="IPR004245">
    <property type="entry name" value="DUF229"/>
</dbReference>
<dbReference type="PANTHER" id="PTHR10974">
    <property type="entry name" value="FI08016P-RELATED"/>
    <property type="match status" value="1"/>
</dbReference>
<organism evidence="1 2">
    <name type="scientific">Haemonchus contortus</name>
    <name type="common">Barber pole worm</name>
    <dbReference type="NCBI Taxonomy" id="6289"/>
    <lineage>
        <taxon>Eukaryota</taxon>
        <taxon>Metazoa</taxon>
        <taxon>Ecdysozoa</taxon>
        <taxon>Nematoda</taxon>
        <taxon>Chromadorea</taxon>
        <taxon>Rhabditida</taxon>
        <taxon>Rhabditina</taxon>
        <taxon>Rhabditomorpha</taxon>
        <taxon>Strongyloidea</taxon>
        <taxon>Trichostrongylidae</taxon>
        <taxon>Haemonchus</taxon>
    </lineage>
</organism>
<dbReference type="CDD" id="cd16021">
    <property type="entry name" value="ALP_like"/>
    <property type="match status" value="1"/>
</dbReference>
<protein>
    <submittedName>
        <fullName evidence="2">Sulfatase domain containing protein</fullName>
    </submittedName>
</protein>
<dbReference type="SUPFAM" id="SSF53649">
    <property type="entry name" value="Alkaline phosphatase-like"/>
    <property type="match status" value="1"/>
</dbReference>
<evidence type="ECO:0000313" key="1">
    <source>
        <dbReference type="Proteomes" id="UP000025227"/>
    </source>
</evidence>